<evidence type="ECO:0000259" key="1">
    <source>
        <dbReference type="PROSITE" id="PS50404"/>
    </source>
</evidence>
<evidence type="ECO:0008006" key="5">
    <source>
        <dbReference type="Google" id="ProtNLM"/>
    </source>
</evidence>
<dbReference type="SFLD" id="SFLDG00358">
    <property type="entry name" value="Main_(cytGST)"/>
    <property type="match status" value="1"/>
</dbReference>
<gene>
    <name evidence="3" type="ORF">PAA8504_00705</name>
</gene>
<name>A0A2R8BS39_9RHOB</name>
<dbReference type="InterPro" id="IPR004045">
    <property type="entry name" value="Glutathione_S-Trfase_N"/>
</dbReference>
<dbReference type="Pfam" id="PF00043">
    <property type="entry name" value="GST_C"/>
    <property type="match status" value="1"/>
</dbReference>
<dbReference type="InterPro" id="IPR010987">
    <property type="entry name" value="Glutathione-S-Trfase_C-like"/>
</dbReference>
<evidence type="ECO:0000313" key="4">
    <source>
        <dbReference type="Proteomes" id="UP000244912"/>
    </source>
</evidence>
<dbReference type="OrthoDB" id="5740960at2"/>
<reference evidence="3 4" key="1">
    <citation type="submission" date="2018-03" db="EMBL/GenBank/DDBJ databases">
        <authorList>
            <person name="Keele B.F."/>
        </authorList>
    </citation>
    <scope>NUCLEOTIDE SEQUENCE [LARGE SCALE GENOMIC DNA]</scope>
    <source>
        <strain evidence="3 4">CECT 8504</strain>
    </source>
</reference>
<dbReference type="InterPro" id="IPR036249">
    <property type="entry name" value="Thioredoxin-like_sf"/>
</dbReference>
<dbReference type="AlphaFoldDB" id="A0A2R8BS39"/>
<dbReference type="Pfam" id="PF13409">
    <property type="entry name" value="GST_N_2"/>
    <property type="match status" value="1"/>
</dbReference>
<protein>
    <recommendedName>
        <fullName evidence="5">Glutathione transferase</fullName>
    </recommendedName>
</protein>
<dbReference type="PANTHER" id="PTHR44051:SF21">
    <property type="entry name" value="GLUTATHIONE S-TRANSFERASE FAMILY PROTEIN"/>
    <property type="match status" value="1"/>
</dbReference>
<dbReference type="InterPro" id="IPR004046">
    <property type="entry name" value="GST_C"/>
</dbReference>
<dbReference type="EMBL" id="ONZF01000001">
    <property type="protein sequence ID" value="SPJ22906.1"/>
    <property type="molecule type" value="Genomic_DNA"/>
</dbReference>
<dbReference type="InterPro" id="IPR040079">
    <property type="entry name" value="Glutathione_S-Trfase"/>
</dbReference>
<feature type="domain" description="GST N-terminal" evidence="1">
    <location>
        <begin position="1"/>
        <end position="79"/>
    </location>
</feature>
<dbReference type="Proteomes" id="UP000244912">
    <property type="component" value="Unassembled WGS sequence"/>
</dbReference>
<dbReference type="InterPro" id="IPR036282">
    <property type="entry name" value="Glutathione-S-Trfase_C_sf"/>
</dbReference>
<dbReference type="RefSeq" id="WP_108892736.1">
    <property type="nucleotide sequence ID" value="NZ_ONZF01000001.1"/>
</dbReference>
<dbReference type="PROSITE" id="PS50404">
    <property type="entry name" value="GST_NTER"/>
    <property type="match status" value="1"/>
</dbReference>
<dbReference type="Gene3D" id="1.20.1050.10">
    <property type="match status" value="1"/>
</dbReference>
<evidence type="ECO:0000259" key="2">
    <source>
        <dbReference type="PROSITE" id="PS50405"/>
    </source>
</evidence>
<dbReference type="PROSITE" id="PS50405">
    <property type="entry name" value="GST_CTER"/>
    <property type="match status" value="1"/>
</dbReference>
<accession>A0A2R8BS39</accession>
<dbReference type="SUPFAM" id="SSF52833">
    <property type="entry name" value="Thioredoxin-like"/>
    <property type="match status" value="1"/>
</dbReference>
<evidence type="ECO:0000313" key="3">
    <source>
        <dbReference type="EMBL" id="SPJ22906.1"/>
    </source>
</evidence>
<proteinExistence type="predicted"/>
<sequence length="221" mass="25328">MIVLHHCHQTRSMRTLWLLNELDVDFSLRVHSFDRSLREPEYLSLSPAGRVPSVEIDGEVIWETGAIAEILCERFPERGLGRPPGDIDRPDFLIWLHFAETVSQHCANLTQQHIILREDSMRSPTITKIEAARLKKCYAAIEGRLSTPVENRDYLLTSGFSAADIAVGQAVYMGVHFAPLDEFPETARWYDLITEREGFQAALPRPGDELLYDRDFYPAWE</sequence>
<dbReference type="SUPFAM" id="SSF47616">
    <property type="entry name" value="GST C-terminal domain-like"/>
    <property type="match status" value="1"/>
</dbReference>
<feature type="domain" description="GST C-terminal" evidence="2">
    <location>
        <begin position="85"/>
        <end position="216"/>
    </location>
</feature>
<dbReference type="SFLD" id="SFLDG01150">
    <property type="entry name" value="Main.1:_Beta-like"/>
    <property type="match status" value="1"/>
</dbReference>
<keyword evidence="4" id="KW-1185">Reference proteome</keyword>
<organism evidence="3 4">
    <name type="scientific">Palleronia abyssalis</name>
    <dbReference type="NCBI Taxonomy" id="1501240"/>
    <lineage>
        <taxon>Bacteria</taxon>
        <taxon>Pseudomonadati</taxon>
        <taxon>Pseudomonadota</taxon>
        <taxon>Alphaproteobacteria</taxon>
        <taxon>Rhodobacterales</taxon>
        <taxon>Roseobacteraceae</taxon>
        <taxon>Palleronia</taxon>
    </lineage>
</organism>
<dbReference type="SFLD" id="SFLDS00019">
    <property type="entry name" value="Glutathione_Transferase_(cytos"/>
    <property type="match status" value="1"/>
</dbReference>
<dbReference type="Gene3D" id="3.40.30.10">
    <property type="entry name" value="Glutaredoxin"/>
    <property type="match status" value="1"/>
</dbReference>
<dbReference type="CDD" id="cd03046">
    <property type="entry name" value="GST_N_GTT1_like"/>
    <property type="match status" value="1"/>
</dbReference>
<dbReference type="PANTHER" id="PTHR44051">
    <property type="entry name" value="GLUTATHIONE S-TRANSFERASE-RELATED"/>
    <property type="match status" value="1"/>
</dbReference>